<keyword evidence="9" id="KW-1053">Target membrane</keyword>
<dbReference type="EMBL" id="BPLQ01005448">
    <property type="protein sequence ID" value="GIY14946.1"/>
    <property type="molecule type" value="Genomic_DNA"/>
</dbReference>
<dbReference type="GO" id="GO:0044218">
    <property type="term" value="C:other organism cell membrane"/>
    <property type="evidence" value="ECO:0007669"/>
    <property type="project" value="UniProtKB-KW"/>
</dbReference>
<evidence type="ECO:0000256" key="8">
    <source>
        <dbReference type="ARBA" id="ARBA00023028"/>
    </source>
</evidence>
<dbReference type="AlphaFoldDB" id="A0AAV4R2W1"/>
<dbReference type="InterPro" id="IPR036770">
    <property type="entry name" value="Ankyrin_rpt-contain_sf"/>
</dbReference>
<evidence type="ECO:0000256" key="2">
    <source>
        <dbReference type="ARBA" id="ARBA00004613"/>
    </source>
</evidence>
<organism evidence="10 11">
    <name type="scientific">Caerostris darwini</name>
    <dbReference type="NCBI Taxonomy" id="1538125"/>
    <lineage>
        <taxon>Eukaryota</taxon>
        <taxon>Metazoa</taxon>
        <taxon>Ecdysozoa</taxon>
        <taxon>Arthropoda</taxon>
        <taxon>Chelicerata</taxon>
        <taxon>Arachnida</taxon>
        <taxon>Araneae</taxon>
        <taxon>Araneomorphae</taxon>
        <taxon>Entelegynae</taxon>
        <taxon>Araneoidea</taxon>
        <taxon>Araneidae</taxon>
        <taxon>Caerostris</taxon>
    </lineage>
</organism>
<comment type="subcellular location">
    <subcellularLocation>
        <location evidence="2">Secreted</location>
    </subcellularLocation>
    <subcellularLocation>
        <location evidence="1">Target cell membrane</location>
    </subcellularLocation>
</comment>
<keyword evidence="6" id="KW-0800">Toxin</keyword>
<evidence type="ECO:0000256" key="7">
    <source>
        <dbReference type="ARBA" id="ARBA00022699"/>
    </source>
</evidence>
<dbReference type="InterPro" id="IPR002110">
    <property type="entry name" value="Ankyrin_rpt"/>
</dbReference>
<protein>
    <submittedName>
        <fullName evidence="10">Uncharacterized protein</fullName>
    </submittedName>
</protein>
<evidence type="ECO:0000313" key="11">
    <source>
        <dbReference type="Proteomes" id="UP001054837"/>
    </source>
</evidence>
<dbReference type="SUPFAM" id="SSF48403">
    <property type="entry name" value="Ankyrin repeat"/>
    <property type="match status" value="1"/>
</dbReference>
<evidence type="ECO:0000256" key="9">
    <source>
        <dbReference type="ARBA" id="ARBA00023298"/>
    </source>
</evidence>
<dbReference type="GO" id="GO:0044231">
    <property type="term" value="C:host cell presynaptic membrane"/>
    <property type="evidence" value="ECO:0007669"/>
    <property type="project" value="UniProtKB-KW"/>
</dbReference>
<dbReference type="SMART" id="SM00248">
    <property type="entry name" value="ANK"/>
    <property type="match status" value="2"/>
</dbReference>
<accession>A0AAV4R2W1</accession>
<dbReference type="GO" id="GO:0006887">
    <property type="term" value="P:exocytosis"/>
    <property type="evidence" value="ECO:0007669"/>
    <property type="project" value="UniProtKB-KW"/>
</dbReference>
<keyword evidence="8" id="KW-0638">Presynaptic neurotoxin</keyword>
<dbReference type="Pfam" id="PF13857">
    <property type="entry name" value="Ank_5"/>
    <property type="match status" value="1"/>
</dbReference>
<evidence type="ECO:0000256" key="1">
    <source>
        <dbReference type="ARBA" id="ARBA00004175"/>
    </source>
</evidence>
<evidence type="ECO:0000256" key="3">
    <source>
        <dbReference type="ARBA" id="ARBA00022483"/>
    </source>
</evidence>
<comment type="caution">
    <text evidence="10">The sequence shown here is derived from an EMBL/GenBank/DDBJ whole genome shotgun (WGS) entry which is preliminary data.</text>
</comment>
<reference evidence="10 11" key="1">
    <citation type="submission" date="2021-06" db="EMBL/GenBank/DDBJ databases">
        <title>Caerostris darwini draft genome.</title>
        <authorList>
            <person name="Kono N."/>
            <person name="Arakawa K."/>
        </authorList>
    </citation>
    <scope>NUCLEOTIDE SEQUENCE [LARGE SCALE GENOMIC DNA]</scope>
</reference>
<keyword evidence="9" id="KW-0472">Membrane</keyword>
<evidence type="ECO:0000256" key="6">
    <source>
        <dbReference type="ARBA" id="ARBA00022656"/>
    </source>
</evidence>
<keyword evidence="3" id="KW-0268">Exocytosis</keyword>
<proteinExistence type="predicted"/>
<evidence type="ECO:0000256" key="5">
    <source>
        <dbReference type="ARBA" id="ARBA00022537"/>
    </source>
</evidence>
<keyword evidence="4" id="KW-0964">Secreted</keyword>
<keyword evidence="11" id="KW-1185">Reference proteome</keyword>
<keyword evidence="5" id="KW-1052">Target cell membrane</keyword>
<keyword evidence="7" id="KW-0528">Neurotoxin</keyword>
<dbReference type="Gene3D" id="1.25.40.20">
    <property type="entry name" value="Ankyrin repeat-containing domain"/>
    <property type="match status" value="1"/>
</dbReference>
<sequence>MEGVQRVDFGDDVPPNYEAYPLHRAASMGNTINMIILLERGVSPNELNFDCLTPLHEACVRNRVECAEILLKVWSKCKYC</sequence>
<dbReference type="Proteomes" id="UP001054837">
    <property type="component" value="Unassembled WGS sequence"/>
</dbReference>
<dbReference type="GO" id="GO:0090729">
    <property type="term" value="F:toxin activity"/>
    <property type="evidence" value="ECO:0007669"/>
    <property type="project" value="UniProtKB-KW"/>
</dbReference>
<evidence type="ECO:0000313" key="10">
    <source>
        <dbReference type="EMBL" id="GIY14946.1"/>
    </source>
</evidence>
<name>A0AAV4R2W1_9ARAC</name>
<evidence type="ECO:0000256" key="4">
    <source>
        <dbReference type="ARBA" id="ARBA00022525"/>
    </source>
</evidence>
<dbReference type="GO" id="GO:0005576">
    <property type="term" value="C:extracellular region"/>
    <property type="evidence" value="ECO:0007669"/>
    <property type="project" value="UniProtKB-SubCell"/>
</dbReference>
<gene>
    <name evidence="10" type="ORF">CDAR_568071</name>
</gene>